<proteinExistence type="inferred from homology"/>
<comment type="similarity">
    <text evidence="3">Belongs to the acyl-CoA dehydrogenase family.</text>
</comment>
<sequence length="120" mass="13550">MPYLRERKQFGTAIGDFQGMQHQVAQLATEIHAVECMTYNAARMKECGLPFVKEASMAKLYSSQVAERVASKAIEWYGGVGFTEDIIVEKFYRDCKVGSIYEGTSNIQLQTIAKLIAQEW</sequence>
<dbReference type="InterPro" id="IPR006089">
    <property type="entry name" value="Acyl-CoA_DH_CS"/>
</dbReference>
<dbReference type="EMBL" id="BRXZ01003061">
    <property type="protein sequence ID" value="GMH46639.1"/>
    <property type="molecule type" value="Genomic_DNA"/>
</dbReference>
<evidence type="ECO:0000256" key="2">
    <source>
        <dbReference type="ARBA" id="ARBA00005189"/>
    </source>
</evidence>
<reference evidence="8" key="1">
    <citation type="submission" date="2022-07" db="EMBL/GenBank/DDBJ databases">
        <title>Genome analysis of Parmales, a sister group of diatoms, reveals the evolutionary specialization of diatoms from phago-mixotrophs to photoautotrophs.</title>
        <authorList>
            <person name="Ban H."/>
            <person name="Sato S."/>
            <person name="Yoshikawa S."/>
            <person name="Kazumasa Y."/>
            <person name="Nakamura Y."/>
            <person name="Ichinomiya M."/>
            <person name="Saitoh K."/>
            <person name="Sato N."/>
            <person name="Blanc-Mathieu R."/>
            <person name="Endo H."/>
            <person name="Kuwata A."/>
            <person name="Ogata H."/>
        </authorList>
    </citation>
    <scope>NUCLEOTIDE SEQUENCE</scope>
</reference>
<dbReference type="Pfam" id="PF00441">
    <property type="entry name" value="Acyl-CoA_dh_1"/>
    <property type="match status" value="1"/>
</dbReference>
<feature type="domain" description="Acyl-CoA dehydrogenase/oxidase C-terminal" evidence="7">
    <location>
        <begin position="3"/>
        <end position="114"/>
    </location>
</feature>
<dbReference type="Gene3D" id="1.20.140.10">
    <property type="entry name" value="Butyryl-CoA Dehydrogenase, subunit A, domain 3"/>
    <property type="match status" value="1"/>
</dbReference>
<evidence type="ECO:0000256" key="4">
    <source>
        <dbReference type="ARBA" id="ARBA00022630"/>
    </source>
</evidence>
<evidence type="ECO:0000313" key="8">
    <source>
        <dbReference type="EMBL" id="GMH46639.1"/>
    </source>
</evidence>
<name>A0A9W7DKB1_9STRA</name>
<evidence type="ECO:0000256" key="5">
    <source>
        <dbReference type="ARBA" id="ARBA00022827"/>
    </source>
</evidence>
<keyword evidence="9" id="KW-1185">Reference proteome</keyword>
<dbReference type="OrthoDB" id="10262177at2759"/>
<gene>
    <name evidence="8" type="ORF">TrRE_jg13177</name>
</gene>
<comment type="cofactor">
    <cofactor evidence="1">
        <name>FAD</name>
        <dbReference type="ChEBI" id="CHEBI:57692"/>
    </cofactor>
</comment>
<comment type="caution">
    <text evidence="8">The sequence shown here is derived from an EMBL/GenBank/DDBJ whole genome shotgun (WGS) entry which is preliminary data.</text>
</comment>
<evidence type="ECO:0000256" key="1">
    <source>
        <dbReference type="ARBA" id="ARBA00001974"/>
    </source>
</evidence>
<dbReference type="GO" id="GO:0003995">
    <property type="term" value="F:acyl-CoA dehydrogenase activity"/>
    <property type="evidence" value="ECO:0007669"/>
    <property type="project" value="InterPro"/>
</dbReference>
<dbReference type="GO" id="GO:0005739">
    <property type="term" value="C:mitochondrion"/>
    <property type="evidence" value="ECO:0007669"/>
    <property type="project" value="TreeGrafter"/>
</dbReference>
<evidence type="ECO:0000313" key="9">
    <source>
        <dbReference type="Proteomes" id="UP001165082"/>
    </source>
</evidence>
<keyword evidence="5" id="KW-0274">FAD</keyword>
<dbReference type="SUPFAM" id="SSF47203">
    <property type="entry name" value="Acyl-CoA dehydrogenase C-terminal domain-like"/>
    <property type="match status" value="1"/>
</dbReference>
<dbReference type="PANTHER" id="PTHR43884">
    <property type="entry name" value="ACYL-COA DEHYDROGENASE"/>
    <property type="match status" value="1"/>
</dbReference>
<accession>A0A9W7DKB1</accession>
<dbReference type="PANTHER" id="PTHR43884:SF1">
    <property type="entry name" value="SHORT_BRANCHED CHAIN SPECIFIC ACYL-COA DEHYDROGENASE, MITOCHONDRIAL"/>
    <property type="match status" value="1"/>
</dbReference>
<protein>
    <recommendedName>
        <fullName evidence="7">Acyl-CoA dehydrogenase/oxidase C-terminal domain-containing protein</fullName>
    </recommendedName>
</protein>
<comment type="pathway">
    <text evidence="2">Lipid metabolism.</text>
</comment>
<evidence type="ECO:0000256" key="3">
    <source>
        <dbReference type="ARBA" id="ARBA00009347"/>
    </source>
</evidence>
<dbReference type="FunFam" id="1.20.140.10:FF:000004">
    <property type="entry name" value="Acyl-CoA dehydrogenase FadE25"/>
    <property type="match status" value="1"/>
</dbReference>
<dbReference type="Proteomes" id="UP001165082">
    <property type="component" value="Unassembled WGS sequence"/>
</dbReference>
<organism evidence="8 9">
    <name type="scientific">Triparma retinervis</name>
    <dbReference type="NCBI Taxonomy" id="2557542"/>
    <lineage>
        <taxon>Eukaryota</taxon>
        <taxon>Sar</taxon>
        <taxon>Stramenopiles</taxon>
        <taxon>Ochrophyta</taxon>
        <taxon>Bolidophyceae</taxon>
        <taxon>Parmales</taxon>
        <taxon>Triparmaceae</taxon>
        <taxon>Triparma</taxon>
    </lineage>
</organism>
<keyword evidence="4" id="KW-0285">Flavoprotein</keyword>
<evidence type="ECO:0000256" key="6">
    <source>
        <dbReference type="ARBA" id="ARBA00023002"/>
    </source>
</evidence>
<dbReference type="PROSITE" id="PS00073">
    <property type="entry name" value="ACYL_COA_DH_2"/>
    <property type="match status" value="1"/>
</dbReference>
<dbReference type="AlphaFoldDB" id="A0A9W7DKB1"/>
<evidence type="ECO:0000259" key="7">
    <source>
        <dbReference type="Pfam" id="PF00441"/>
    </source>
</evidence>
<dbReference type="InterPro" id="IPR036250">
    <property type="entry name" value="AcylCo_DH-like_C"/>
</dbReference>
<dbReference type="InterPro" id="IPR009075">
    <property type="entry name" value="AcylCo_DH/oxidase_C"/>
</dbReference>
<keyword evidence="6" id="KW-0560">Oxidoreductase</keyword>